<dbReference type="RefSeq" id="WP_217679154.1">
    <property type="nucleotide sequence ID" value="NZ_JAHRVA010000013.1"/>
</dbReference>
<sequence>MIDKSKLLFVTNRRRVLGGLAATAAFTVSAPAIIRARADTKPLVVVSYGGSYAGALQEVVAKPFTEASGVPVQFLNTPDLAKVKAQVASNNVEWDIFDASGPLIMAGSKNNYWEDIDTSIVKTSSIVGGVGKDRVPNYIYCGGIAWNTNDGKEKRPQTFAELWDVEAFPGRRAFRNRISETLEVALLADGVDPKDLYPLDVERGFKALDRIKPHVRKWFEQTPQMVTLIQSNEIDFIYAYPNRIRAAVQTGVPLAISFKQTVNAFNYMSVLKGSARKKQAMEYIDFALRPETQAKLAEKLSLAPVLTEANKLMSDEARKWLPDVESPLNAFIDDEYWGQNYDALDKRFKEWLLF</sequence>
<dbReference type="InterPro" id="IPR006059">
    <property type="entry name" value="SBP"/>
</dbReference>
<comment type="caution">
    <text evidence="3">The sequence shown here is derived from an EMBL/GenBank/DDBJ whole genome shotgun (WGS) entry which is preliminary data.</text>
</comment>
<reference evidence="3 4" key="1">
    <citation type="submission" date="2021-06" db="EMBL/GenBank/DDBJ databases">
        <title>Falsochrobactrum tianjin sp.nov., a new petroleum-degrading bacteria isolated from oily soils.</title>
        <authorList>
            <person name="Chen G."/>
            <person name="Chen H."/>
            <person name="Tian J."/>
            <person name="Qing J."/>
            <person name="Zhong L."/>
            <person name="Ma W."/>
            <person name="Song Y."/>
            <person name="Cui X."/>
            <person name="Yan B."/>
        </authorList>
    </citation>
    <scope>NUCLEOTIDE SEQUENCE [LARGE SCALE GENOMIC DNA]</scope>
    <source>
        <strain evidence="3 4">TDYN1</strain>
    </source>
</reference>
<dbReference type="Pfam" id="PF13416">
    <property type="entry name" value="SBP_bac_8"/>
    <property type="match status" value="1"/>
</dbReference>
<dbReference type="InterPro" id="IPR006311">
    <property type="entry name" value="TAT_signal"/>
</dbReference>
<evidence type="ECO:0000313" key="4">
    <source>
        <dbReference type="Proteomes" id="UP000752297"/>
    </source>
</evidence>
<dbReference type="CDD" id="cd13589">
    <property type="entry name" value="PBP2_polyamine_RpCGA009"/>
    <property type="match status" value="1"/>
</dbReference>
<accession>A0A949PRM3</accession>
<name>A0A949PRM3_9HYPH</name>
<keyword evidence="2" id="KW-0574">Periplasm</keyword>
<protein>
    <submittedName>
        <fullName evidence="3">ABC transporter substrate-binding protein</fullName>
    </submittedName>
</protein>
<gene>
    <name evidence="3" type="ORF">KUG47_16555</name>
</gene>
<keyword evidence="4" id="KW-1185">Reference proteome</keyword>
<dbReference type="AlphaFoldDB" id="A0A949PRM3"/>
<keyword evidence="1" id="KW-0732">Signal</keyword>
<dbReference type="EMBL" id="JAHRVA010000013">
    <property type="protein sequence ID" value="MBV2145105.1"/>
    <property type="molecule type" value="Genomic_DNA"/>
</dbReference>
<organism evidence="3 4">
    <name type="scientific">Falsochrobactrum tianjinense</name>
    <dbReference type="NCBI Taxonomy" id="2706015"/>
    <lineage>
        <taxon>Bacteria</taxon>
        <taxon>Pseudomonadati</taxon>
        <taxon>Pseudomonadota</taxon>
        <taxon>Alphaproteobacteria</taxon>
        <taxon>Hyphomicrobiales</taxon>
        <taxon>Brucellaceae</taxon>
        <taxon>Falsochrobactrum</taxon>
    </lineage>
</organism>
<evidence type="ECO:0000256" key="1">
    <source>
        <dbReference type="ARBA" id="ARBA00022729"/>
    </source>
</evidence>
<evidence type="ECO:0000313" key="3">
    <source>
        <dbReference type="EMBL" id="MBV2145105.1"/>
    </source>
</evidence>
<dbReference type="PANTHER" id="PTHR30222:SF2">
    <property type="entry name" value="ABC TRANSPORTER SUBSTRATE-BINDING PROTEIN"/>
    <property type="match status" value="1"/>
</dbReference>
<dbReference type="PANTHER" id="PTHR30222">
    <property type="entry name" value="SPERMIDINE/PUTRESCINE-BINDING PERIPLASMIC PROTEIN"/>
    <property type="match status" value="1"/>
</dbReference>
<evidence type="ECO:0000256" key="2">
    <source>
        <dbReference type="ARBA" id="ARBA00022764"/>
    </source>
</evidence>
<dbReference type="Proteomes" id="UP000752297">
    <property type="component" value="Unassembled WGS sequence"/>
</dbReference>
<proteinExistence type="predicted"/>
<dbReference type="PROSITE" id="PS51318">
    <property type="entry name" value="TAT"/>
    <property type="match status" value="1"/>
</dbReference>